<keyword evidence="2" id="KW-1185">Reference proteome</keyword>
<sequence length="38" mass="4256">MKAENPHKFIVCQFKTGNFELILVSISETNITTDVETG</sequence>
<protein>
    <submittedName>
        <fullName evidence="1">Uncharacterized protein</fullName>
    </submittedName>
</protein>
<organism evidence="1 2">
    <name type="scientific">Richelia sinica FACHB-800</name>
    <dbReference type="NCBI Taxonomy" id="1357546"/>
    <lineage>
        <taxon>Bacteria</taxon>
        <taxon>Bacillati</taxon>
        <taxon>Cyanobacteriota</taxon>
        <taxon>Cyanophyceae</taxon>
        <taxon>Nostocales</taxon>
        <taxon>Nostocaceae</taxon>
        <taxon>Richelia</taxon>
    </lineage>
</organism>
<evidence type="ECO:0000313" key="2">
    <source>
        <dbReference type="Proteomes" id="UP000683511"/>
    </source>
</evidence>
<accession>A0A975T557</accession>
<dbReference type="Proteomes" id="UP000683511">
    <property type="component" value="Chromosome"/>
</dbReference>
<dbReference type="EMBL" id="CP021056">
    <property type="protein sequence ID" value="QXE22285.1"/>
    <property type="molecule type" value="Genomic_DNA"/>
</dbReference>
<reference evidence="1" key="1">
    <citation type="submission" date="2017-04" db="EMBL/GenBank/DDBJ databases">
        <title>Genome deletions in a multicellular cyanobacterial endosymbiont for morphological adaptation in marine diatoms.</title>
        <authorList>
            <person name="Wang Y."/>
            <person name="Gao H."/>
            <person name="Li R."/>
            <person name="Xu X."/>
        </authorList>
    </citation>
    <scope>NUCLEOTIDE SEQUENCE</scope>
    <source>
        <strain evidence="1">FACHB 800</strain>
    </source>
</reference>
<dbReference type="KEGG" id="rsin:B6N60_00967"/>
<gene>
    <name evidence="1" type="ORF">B6N60_00967</name>
</gene>
<dbReference type="AlphaFoldDB" id="A0A975T557"/>
<evidence type="ECO:0000313" key="1">
    <source>
        <dbReference type="EMBL" id="QXE22285.1"/>
    </source>
</evidence>
<proteinExistence type="predicted"/>
<name>A0A975T557_9NOST</name>